<name>A0AAV3XKZ0_9CYAN</name>
<keyword evidence="2" id="KW-0597">Phosphoprotein</keyword>
<evidence type="ECO:0000259" key="3">
    <source>
        <dbReference type="Pfam" id="PF00501"/>
    </source>
</evidence>
<organism evidence="4 5">
    <name type="scientific">Microseira wollei NIES-4236</name>
    <dbReference type="NCBI Taxonomy" id="2530354"/>
    <lineage>
        <taxon>Bacteria</taxon>
        <taxon>Bacillati</taxon>
        <taxon>Cyanobacteriota</taxon>
        <taxon>Cyanophyceae</taxon>
        <taxon>Oscillatoriophycideae</taxon>
        <taxon>Aerosakkonematales</taxon>
        <taxon>Aerosakkonemataceae</taxon>
        <taxon>Microseira</taxon>
    </lineage>
</organism>
<dbReference type="InterPro" id="IPR000873">
    <property type="entry name" value="AMP-dep_synth/lig_dom"/>
</dbReference>
<keyword evidence="5" id="KW-1185">Reference proteome</keyword>
<dbReference type="Proteomes" id="UP001050975">
    <property type="component" value="Unassembled WGS sequence"/>
</dbReference>
<accession>A0AAV3XKZ0</accession>
<comment type="caution">
    <text evidence="4">The sequence shown here is derived from an EMBL/GenBank/DDBJ whole genome shotgun (WGS) entry which is preliminary data.</text>
</comment>
<gene>
    <name evidence="4" type="ORF">MiSe_69950</name>
</gene>
<evidence type="ECO:0000256" key="2">
    <source>
        <dbReference type="ARBA" id="ARBA00022553"/>
    </source>
</evidence>
<reference evidence="4" key="1">
    <citation type="submission" date="2019-10" db="EMBL/GenBank/DDBJ databases">
        <title>Draft genome sequece of Microseira wollei NIES-4236.</title>
        <authorList>
            <person name="Yamaguchi H."/>
            <person name="Suzuki S."/>
            <person name="Kawachi M."/>
        </authorList>
    </citation>
    <scope>NUCLEOTIDE SEQUENCE</scope>
    <source>
        <strain evidence="4">NIES-4236</strain>
    </source>
</reference>
<dbReference type="EMBL" id="BLAY01000152">
    <property type="protein sequence ID" value="GET42181.1"/>
    <property type="molecule type" value="Genomic_DNA"/>
</dbReference>
<proteinExistence type="predicted"/>
<dbReference type="Pfam" id="PF00501">
    <property type="entry name" value="AMP-binding"/>
    <property type="match status" value="1"/>
</dbReference>
<dbReference type="PANTHER" id="PTHR44845">
    <property type="entry name" value="CARRIER DOMAIN-CONTAINING PROTEIN"/>
    <property type="match status" value="1"/>
</dbReference>
<dbReference type="Gene3D" id="3.40.50.980">
    <property type="match status" value="2"/>
</dbReference>
<sequence length="152" mass="17090">MEAGYKQVQTEPNNQSTKEFISFPKEAVEQSIPERFLQQVKSQGDRLAIKTDKYQLTYHQLNQLSNRITRGILAQSNPEPEPIALLLASDAPLIAAMLGVLKTGKFYVPLDPSQPESRIGYILADSQSRLIITNNQYLNLANQLLMVYPSLI</sequence>
<dbReference type="AlphaFoldDB" id="A0AAV3XKZ0"/>
<dbReference type="PANTHER" id="PTHR44845:SF6">
    <property type="entry name" value="BETA-ALANINE-ACTIVATING ENZYME"/>
    <property type="match status" value="1"/>
</dbReference>
<keyword evidence="1" id="KW-0596">Phosphopantetheine</keyword>
<evidence type="ECO:0000313" key="5">
    <source>
        <dbReference type="Proteomes" id="UP001050975"/>
    </source>
</evidence>
<feature type="domain" description="AMP-dependent synthetase/ligase" evidence="3">
    <location>
        <begin position="38"/>
        <end position="135"/>
    </location>
</feature>
<dbReference type="RefSeq" id="WP_264196765.1">
    <property type="nucleotide sequence ID" value="NZ_BLAY01000152.1"/>
</dbReference>
<evidence type="ECO:0000256" key="1">
    <source>
        <dbReference type="ARBA" id="ARBA00022450"/>
    </source>
</evidence>
<evidence type="ECO:0000313" key="4">
    <source>
        <dbReference type="EMBL" id="GET42181.1"/>
    </source>
</evidence>
<protein>
    <submittedName>
        <fullName evidence="4">Amino acid adenylation</fullName>
    </submittedName>
</protein>
<dbReference type="SUPFAM" id="SSF56801">
    <property type="entry name" value="Acetyl-CoA synthetase-like"/>
    <property type="match status" value="1"/>
</dbReference>